<proteinExistence type="predicted"/>
<comment type="caution">
    <text evidence="3">The sequence shown here is derived from an EMBL/GenBank/DDBJ whole genome shotgun (WGS) entry which is preliminary data.</text>
</comment>
<dbReference type="AlphaFoldDB" id="A0A4S4FLL6"/>
<dbReference type="GO" id="GO:0017000">
    <property type="term" value="P:antibiotic biosynthetic process"/>
    <property type="evidence" value="ECO:0007669"/>
    <property type="project" value="UniProtKB-ARBA"/>
</dbReference>
<sequence>MTDASPASPSALSSTAASPAPASADAVARRTLLIISPDYASHLLPLASLGTAWRDAGDRVVVATGASTASIVEGFGFERRQLQLGKGSNPGVIRAEEQQRGEDEALRGFFAATRQGMIDTLAFQARARLSDLMWEPARIAREVQAIVEDLHPDAIIVDHLAFSARLALVAMGAPYADVVLGHPTALPVGSEIYGYPPVWPREFAPDDSELAELRDLCLEVSAHFTAEWNGALAEVNPDLPPVVDAFAEHGDLLLLNYPGELSDPERTAILPPHEFLGSAVREEPEDLEVAAWLAEAGPFVYVSFGSFLSVRADVLARVIAALESLGLRAAIALGSADRAELGEIPDGWLAREYLPQVTLLARASLAITHGGNNSVTEAMTYGVPLLVLPFSTDQFAAAEALERVGFGQALAPNAASVDELAAAIGRIIDLPGEARARLDGLSASLRDVPGRDRAYAALARLSARP</sequence>
<evidence type="ECO:0000259" key="2">
    <source>
        <dbReference type="Pfam" id="PF06722"/>
    </source>
</evidence>
<dbReference type="InterPro" id="IPR050426">
    <property type="entry name" value="Glycosyltransferase_28"/>
</dbReference>
<dbReference type="GO" id="GO:0008194">
    <property type="term" value="F:UDP-glycosyltransferase activity"/>
    <property type="evidence" value="ECO:0007669"/>
    <property type="project" value="InterPro"/>
</dbReference>
<dbReference type="Pfam" id="PF06722">
    <property type="entry name" value="EryCIII-like_C"/>
    <property type="match status" value="1"/>
</dbReference>
<dbReference type="Gene3D" id="3.40.50.2000">
    <property type="entry name" value="Glycogen Phosphorylase B"/>
    <property type="match status" value="2"/>
</dbReference>
<organism evidence="3 4">
    <name type="scientific">Naasia lichenicola</name>
    <dbReference type="NCBI Taxonomy" id="2565933"/>
    <lineage>
        <taxon>Bacteria</taxon>
        <taxon>Bacillati</taxon>
        <taxon>Actinomycetota</taxon>
        <taxon>Actinomycetes</taxon>
        <taxon>Micrococcales</taxon>
        <taxon>Microbacteriaceae</taxon>
        <taxon>Naasia</taxon>
    </lineage>
</organism>
<dbReference type="InterPro" id="IPR002213">
    <property type="entry name" value="UDP_glucos_trans"/>
</dbReference>
<dbReference type="GO" id="GO:0016758">
    <property type="term" value="F:hexosyltransferase activity"/>
    <property type="evidence" value="ECO:0007669"/>
    <property type="project" value="UniProtKB-ARBA"/>
</dbReference>
<dbReference type="EMBL" id="SSSM01000004">
    <property type="protein sequence ID" value="THG31078.1"/>
    <property type="molecule type" value="Genomic_DNA"/>
</dbReference>
<dbReference type="InterPro" id="IPR010610">
    <property type="entry name" value="EryCIII-like_C"/>
</dbReference>
<feature type="domain" description="Erythromycin biosynthesis protein CIII-like C-terminal" evidence="2">
    <location>
        <begin position="319"/>
        <end position="431"/>
    </location>
</feature>
<name>A0A4S4FLL6_9MICO</name>
<reference evidence="3 4" key="1">
    <citation type="submission" date="2019-04" db="EMBL/GenBank/DDBJ databases">
        <authorList>
            <person name="Jiang L."/>
        </authorList>
    </citation>
    <scope>NUCLEOTIDE SEQUENCE [LARGE SCALE GENOMIC DNA]</scope>
    <source>
        <strain evidence="3 4">YIM 131853</strain>
    </source>
</reference>
<feature type="region of interest" description="Disordered" evidence="1">
    <location>
        <begin position="1"/>
        <end position="20"/>
    </location>
</feature>
<dbReference type="OrthoDB" id="764352at2"/>
<keyword evidence="4" id="KW-1185">Reference proteome</keyword>
<dbReference type="CDD" id="cd03784">
    <property type="entry name" value="GT1_Gtf-like"/>
    <property type="match status" value="1"/>
</dbReference>
<keyword evidence="3" id="KW-0808">Transferase</keyword>
<gene>
    <name evidence="3" type="ORF">E6C64_10860</name>
</gene>
<protein>
    <submittedName>
        <fullName evidence="3">Glycosyltransferase family 1 protein</fullName>
    </submittedName>
</protein>
<dbReference type="Proteomes" id="UP000309133">
    <property type="component" value="Unassembled WGS sequence"/>
</dbReference>
<dbReference type="PANTHER" id="PTHR48050">
    <property type="entry name" value="STEROL 3-BETA-GLUCOSYLTRANSFERASE"/>
    <property type="match status" value="1"/>
</dbReference>
<dbReference type="PANTHER" id="PTHR48050:SF13">
    <property type="entry name" value="STEROL 3-BETA-GLUCOSYLTRANSFERASE UGT80A2"/>
    <property type="match status" value="1"/>
</dbReference>
<evidence type="ECO:0000256" key="1">
    <source>
        <dbReference type="SAM" id="MobiDB-lite"/>
    </source>
</evidence>
<accession>A0A4S4FLL6</accession>
<evidence type="ECO:0000313" key="4">
    <source>
        <dbReference type="Proteomes" id="UP000309133"/>
    </source>
</evidence>
<dbReference type="SUPFAM" id="SSF53756">
    <property type="entry name" value="UDP-Glycosyltransferase/glycogen phosphorylase"/>
    <property type="match status" value="1"/>
</dbReference>
<evidence type="ECO:0000313" key="3">
    <source>
        <dbReference type="EMBL" id="THG31078.1"/>
    </source>
</evidence>